<evidence type="ECO:0000256" key="1">
    <source>
        <dbReference type="SAM" id="Phobius"/>
    </source>
</evidence>
<comment type="caution">
    <text evidence="2">The sequence shown here is derived from an EMBL/GenBank/DDBJ whole genome shotgun (WGS) entry which is preliminary data.</text>
</comment>
<evidence type="ECO:0000313" key="2">
    <source>
        <dbReference type="EMBL" id="MDC0682604.1"/>
    </source>
</evidence>
<evidence type="ECO:0000313" key="3">
    <source>
        <dbReference type="Proteomes" id="UP001217485"/>
    </source>
</evidence>
<dbReference type="RefSeq" id="WP_272100664.1">
    <property type="nucleotide sequence ID" value="NZ_JAQNDK010000004.1"/>
</dbReference>
<sequence>MTELEAGDPRPVVHLRRAHAGKGHLLGLLAGFFGMLLVMAALSRGTGGEPAFTVFAAASVLRRAVGRLWRCRVALASDRS</sequence>
<keyword evidence="1" id="KW-1133">Transmembrane helix</keyword>
<accession>A0ABT5CA03</accession>
<feature type="transmembrane region" description="Helical" evidence="1">
    <location>
        <begin position="25"/>
        <end position="42"/>
    </location>
</feature>
<gene>
    <name evidence="2" type="ORF">POL72_33055</name>
</gene>
<dbReference type="EMBL" id="JAQNDK010000004">
    <property type="protein sequence ID" value="MDC0682604.1"/>
    <property type="molecule type" value="Genomic_DNA"/>
</dbReference>
<name>A0ABT5CA03_9BACT</name>
<dbReference type="Proteomes" id="UP001217485">
    <property type="component" value="Unassembled WGS sequence"/>
</dbReference>
<keyword evidence="1" id="KW-0472">Membrane</keyword>
<protein>
    <submittedName>
        <fullName evidence="2">Uncharacterized protein</fullName>
    </submittedName>
</protein>
<keyword evidence="1" id="KW-0812">Transmembrane</keyword>
<proteinExistence type="predicted"/>
<keyword evidence="3" id="KW-1185">Reference proteome</keyword>
<organism evidence="2 3">
    <name type="scientific">Sorangium atrum</name>
    <dbReference type="NCBI Taxonomy" id="2995308"/>
    <lineage>
        <taxon>Bacteria</taxon>
        <taxon>Pseudomonadati</taxon>
        <taxon>Myxococcota</taxon>
        <taxon>Polyangia</taxon>
        <taxon>Polyangiales</taxon>
        <taxon>Polyangiaceae</taxon>
        <taxon>Sorangium</taxon>
    </lineage>
</organism>
<reference evidence="2 3" key="1">
    <citation type="submission" date="2023-01" db="EMBL/GenBank/DDBJ databases">
        <title>Minimal conservation of predation-associated metabolite biosynthetic gene clusters underscores biosynthetic potential of Myxococcota including descriptions for ten novel species: Archangium lansinium sp. nov., Myxococcus landrumus sp. nov., Nannocystis bai.</title>
        <authorList>
            <person name="Ahearne A."/>
            <person name="Stevens C."/>
            <person name="Dowd S."/>
        </authorList>
    </citation>
    <scope>NUCLEOTIDE SEQUENCE [LARGE SCALE GENOMIC DNA]</scope>
    <source>
        <strain evidence="2 3">WIWO2</strain>
    </source>
</reference>